<feature type="region of interest" description="Disordered" evidence="1">
    <location>
        <begin position="309"/>
        <end position="332"/>
    </location>
</feature>
<name>A0ABV1GUC8_9BACT</name>
<comment type="caution">
    <text evidence="4">The sequence shown here is derived from an EMBL/GenBank/DDBJ whole genome shotgun (WGS) entry which is preliminary data.</text>
</comment>
<dbReference type="Gene3D" id="3.10.450.360">
    <property type="match status" value="3"/>
</dbReference>
<evidence type="ECO:0000313" key="5">
    <source>
        <dbReference type="Proteomes" id="UP001460202"/>
    </source>
</evidence>
<evidence type="ECO:0000259" key="3">
    <source>
        <dbReference type="Pfam" id="PF11396"/>
    </source>
</evidence>
<dbReference type="GeneID" id="78180222"/>
<evidence type="ECO:0000313" key="4">
    <source>
        <dbReference type="EMBL" id="MEQ2543990.1"/>
    </source>
</evidence>
<keyword evidence="2" id="KW-0732">Signal</keyword>
<sequence>MKSWIVKILGAMSLTCLLAMSSCSSDEQPIVENGILPENVPASVYEDFRASFPDAADVSWSVADGYAVATFTLSETRSATGKTSVWYELKDAQKKMQCRTIAFETLPEAVRAAFAGSEYGADAEDATAGMLTRYAAGTVETVYFLRVTTTTDGAETAETTLYYTADGVLVKLTSEVVYDSSYGDMGPNHRDWLPRTSPDYVAEFVSRNYPQAEYLYIYEGRELTKVKILDGRKARMLLFDAEGNWLSTQTQLHTDELPEAVLAAFRFSDYADRRIDGAEEYFTADDEHYYVLTVKDRFGKQEIRIDEDGTLSNRGDLNDPVQPDDDGQAGSTGYLSKTEIGAFVRQRYPEATIVALTHDDKGAEAELSCPGAKIKVRFDFRPQGYLWTESEWDLDIRDTSAVPASVRATLDASYADYRLNFLKYVEPASADNYYEAGLKSVQTKQTVKVKLDEQGSILAEYGKH</sequence>
<gene>
    <name evidence="4" type="ORF">WMO46_03365</name>
</gene>
<reference evidence="4 5" key="1">
    <citation type="submission" date="2024-03" db="EMBL/GenBank/DDBJ databases">
        <title>Human intestinal bacterial collection.</title>
        <authorList>
            <person name="Pauvert C."/>
            <person name="Hitch T.C.A."/>
            <person name="Clavel T."/>
        </authorList>
    </citation>
    <scope>NUCLEOTIDE SEQUENCE [LARGE SCALE GENOMIC DNA]</scope>
    <source>
        <strain evidence="4 5">CLA-KB-H122</strain>
    </source>
</reference>
<proteinExistence type="predicted"/>
<evidence type="ECO:0000256" key="1">
    <source>
        <dbReference type="SAM" id="MobiDB-lite"/>
    </source>
</evidence>
<dbReference type="Pfam" id="PF11396">
    <property type="entry name" value="PepSY_like"/>
    <property type="match status" value="2"/>
</dbReference>
<dbReference type="RefSeq" id="WP_129651533.1">
    <property type="nucleotide sequence ID" value="NZ_JBBMFL010000003.1"/>
</dbReference>
<dbReference type="PROSITE" id="PS51257">
    <property type="entry name" value="PROKAR_LIPOPROTEIN"/>
    <property type="match status" value="1"/>
</dbReference>
<dbReference type="Proteomes" id="UP001460202">
    <property type="component" value="Unassembled WGS sequence"/>
</dbReference>
<dbReference type="InterPro" id="IPR021533">
    <property type="entry name" value="PepSY-like"/>
</dbReference>
<keyword evidence="5" id="KW-1185">Reference proteome</keyword>
<feature type="signal peptide" evidence="2">
    <location>
        <begin position="1"/>
        <end position="25"/>
    </location>
</feature>
<feature type="domain" description="Putative beta-lactamase-inhibitor-like PepSY-like" evidence="3">
    <location>
        <begin position="379"/>
        <end position="458"/>
    </location>
</feature>
<feature type="chain" id="PRO_5046946879" evidence="2">
    <location>
        <begin position="26"/>
        <end position="464"/>
    </location>
</feature>
<dbReference type="EMBL" id="JBBMFL010000003">
    <property type="protein sequence ID" value="MEQ2543990.1"/>
    <property type="molecule type" value="Genomic_DNA"/>
</dbReference>
<accession>A0ABV1GUC8</accession>
<protein>
    <submittedName>
        <fullName evidence="4">PepSY-like domain-containing protein</fullName>
    </submittedName>
</protein>
<organism evidence="4 5">
    <name type="scientific">Alistipes intestinihominis</name>
    <dbReference type="NCBI Taxonomy" id="3133172"/>
    <lineage>
        <taxon>Bacteria</taxon>
        <taxon>Pseudomonadati</taxon>
        <taxon>Bacteroidota</taxon>
        <taxon>Bacteroidia</taxon>
        <taxon>Bacteroidales</taxon>
        <taxon>Rikenellaceae</taxon>
        <taxon>Alistipes</taxon>
    </lineage>
</organism>
<feature type="domain" description="Putative beta-lactamase-inhibitor-like PepSY-like" evidence="3">
    <location>
        <begin position="227"/>
        <end position="311"/>
    </location>
</feature>
<dbReference type="SUPFAM" id="SSF160574">
    <property type="entry name" value="BT0923-like"/>
    <property type="match status" value="3"/>
</dbReference>
<evidence type="ECO:0000256" key="2">
    <source>
        <dbReference type="SAM" id="SignalP"/>
    </source>
</evidence>